<dbReference type="Pfam" id="PF18143">
    <property type="entry name" value="HAD_SAK_2"/>
    <property type="match status" value="1"/>
</dbReference>
<sequence length="178" mass="19700">MTDSRPLLMLDVDGPLNPWLAPETRLAGYGMHQMRPPGWEPPHDPLLVRLNPAHGPALLALGCELVWATTWKDAANAWIAPVLGLPALPYLDWPDGHRADPTGVHWKTRHLVRCVAGRPFIWVDDEIGPTDRRWVARHHTGPALLYRVDPAVGLRPDDFDTLAAWAARPTPGPAADKP</sequence>
<reference evidence="1 2" key="1">
    <citation type="journal article" date="2019" name="Int. J. Syst. Evol. Microbiol.">
        <title>The Global Catalogue of Microorganisms (GCM) 10K type strain sequencing project: providing services to taxonomists for standard genome sequencing and annotation.</title>
        <authorList>
            <consortium name="The Broad Institute Genomics Platform"/>
            <consortium name="The Broad Institute Genome Sequencing Center for Infectious Disease"/>
            <person name="Wu L."/>
            <person name="Ma J."/>
        </authorList>
    </citation>
    <scope>NUCLEOTIDE SEQUENCE [LARGE SCALE GENOMIC DNA]</scope>
    <source>
        <strain evidence="1 2">JCM 4805</strain>
    </source>
</reference>
<comment type="caution">
    <text evidence="1">The sequence shown here is derived from an EMBL/GenBank/DDBJ whole genome shotgun (WGS) entry which is preliminary data.</text>
</comment>
<keyword evidence="2" id="KW-1185">Reference proteome</keyword>
<evidence type="ECO:0000313" key="1">
    <source>
        <dbReference type="EMBL" id="GAA0479723.1"/>
    </source>
</evidence>
<organism evidence="1 2">
    <name type="scientific">Streptomyces olivaceiscleroticus</name>
    <dbReference type="NCBI Taxonomy" id="68245"/>
    <lineage>
        <taxon>Bacteria</taxon>
        <taxon>Bacillati</taxon>
        <taxon>Actinomycetota</taxon>
        <taxon>Actinomycetes</taxon>
        <taxon>Kitasatosporales</taxon>
        <taxon>Streptomycetaceae</taxon>
        <taxon>Streptomyces</taxon>
    </lineage>
</organism>
<protein>
    <submittedName>
        <fullName evidence="1">HAD domain-containing protein</fullName>
    </submittedName>
</protein>
<accession>A0ABN1ALV1</accession>
<gene>
    <name evidence="1" type="ORF">GCM10010361_50590</name>
</gene>
<evidence type="ECO:0000313" key="2">
    <source>
        <dbReference type="Proteomes" id="UP001500909"/>
    </source>
</evidence>
<name>A0ABN1ALV1_9ACTN</name>
<dbReference type="Proteomes" id="UP001500909">
    <property type="component" value="Unassembled WGS sequence"/>
</dbReference>
<proteinExistence type="predicted"/>
<dbReference type="EMBL" id="BAAABY010000034">
    <property type="protein sequence ID" value="GAA0479723.1"/>
    <property type="molecule type" value="Genomic_DNA"/>
</dbReference>